<evidence type="ECO:0000313" key="1">
    <source>
        <dbReference type="EMBL" id="KKK44118.1"/>
    </source>
</evidence>
<feature type="non-terminal residue" evidence="1">
    <location>
        <position position="162"/>
    </location>
</feature>
<dbReference type="AlphaFoldDB" id="A0A0F8VI56"/>
<comment type="caution">
    <text evidence="1">The sequence shown here is derived from an EMBL/GenBank/DDBJ whole genome shotgun (WGS) entry which is preliminary data.</text>
</comment>
<dbReference type="EMBL" id="LAZR01070200">
    <property type="protein sequence ID" value="KKK44118.1"/>
    <property type="molecule type" value="Genomic_DNA"/>
</dbReference>
<gene>
    <name evidence="1" type="ORF">LCGC14_3167500</name>
</gene>
<reference evidence="1" key="1">
    <citation type="journal article" date="2015" name="Nature">
        <title>Complex archaea that bridge the gap between prokaryotes and eukaryotes.</title>
        <authorList>
            <person name="Spang A."/>
            <person name="Saw J.H."/>
            <person name="Jorgensen S.L."/>
            <person name="Zaremba-Niedzwiedzka K."/>
            <person name="Martijn J."/>
            <person name="Lind A.E."/>
            <person name="van Eijk R."/>
            <person name="Schleper C."/>
            <person name="Guy L."/>
            <person name="Ettema T.J."/>
        </authorList>
    </citation>
    <scope>NUCLEOTIDE SEQUENCE</scope>
</reference>
<accession>A0A0F8VI56</accession>
<organism evidence="1">
    <name type="scientific">marine sediment metagenome</name>
    <dbReference type="NCBI Taxonomy" id="412755"/>
    <lineage>
        <taxon>unclassified sequences</taxon>
        <taxon>metagenomes</taxon>
        <taxon>ecological metagenomes</taxon>
    </lineage>
</organism>
<protein>
    <submittedName>
        <fullName evidence="1">Uncharacterized protein</fullName>
    </submittedName>
</protein>
<sequence length="162" mass="18306">MTKAIKTKYVKQGYAEVQGELIVDETSTTRTVVKRAMTPKGIRAIVARQKKNNDGDFIDVNEVDFRSIGEDCGVKIDIPTAGLKELAIDLYHLFKTRKEQGVKFGEHEYIVAEKDSVLIVNDKNNHQVIQQLIEGDYSEEFWKELAESDSDLVTKLSSAKLQ</sequence>
<name>A0A0F8VI56_9ZZZZ</name>
<proteinExistence type="predicted"/>